<proteinExistence type="predicted"/>
<reference evidence="1" key="1">
    <citation type="submission" date="2021-02" db="EMBL/GenBank/DDBJ databases">
        <authorList>
            <person name="Dougan E. K."/>
            <person name="Rhodes N."/>
            <person name="Thang M."/>
            <person name="Chan C."/>
        </authorList>
    </citation>
    <scope>NUCLEOTIDE SEQUENCE</scope>
</reference>
<dbReference type="Proteomes" id="UP000654075">
    <property type="component" value="Unassembled WGS sequence"/>
</dbReference>
<name>A0A813F0T3_POLGL</name>
<dbReference type="EMBL" id="CAJNNV010015643">
    <property type="protein sequence ID" value="CAE8603698.1"/>
    <property type="molecule type" value="Genomic_DNA"/>
</dbReference>
<dbReference type="EMBL" id="CAJNNV010016917">
    <property type="protein sequence ID" value="CAE8604769.1"/>
    <property type="molecule type" value="Genomic_DNA"/>
</dbReference>
<accession>A0A813F0T3</accession>
<evidence type="ECO:0000313" key="3">
    <source>
        <dbReference type="Proteomes" id="UP000654075"/>
    </source>
</evidence>
<keyword evidence="3" id="KW-1185">Reference proteome</keyword>
<gene>
    <name evidence="1" type="ORF">PGLA1383_LOCUS21904</name>
    <name evidence="2" type="ORF">PGLA1383_LOCUS22915</name>
</gene>
<comment type="caution">
    <text evidence="1">The sequence shown here is derived from an EMBL/GenBank/DDBJ whole genome shotgun (WGS) entry which is preliminary data.</text>
</comment>
<sequence length="173" mass="18841">LLLASSLLVAQCAAKLRTVDSCLQHVVLLPVDHPIAVALVTAGTEYHNQRSSGLSAAELGEPFWHTWKALILSVQQCADIPSKDLALLQTHATAITEPAMLRGKVFVCFANVTFDKKFVKLLVSVHSSLEPLMEVVIAALRKQGADIKFGPAPKSKQEREVLRLLHNISSQKS</sequence>
<feature type="non-terminal residue" evidence="1">
    <location>
        <position position="1"/>
    </location>
</feature>
<organism evidence="1 3">
    <name type="scientific">Polarella glacialis</name>
    <name type="common">Dinoflagellate</name>
    <dbReference type="NCBI Taxonomy" id="89957"/>
    <lineage>
        <taxon>Eukaryota</taxon>
        <taxon>Sar</taxon>
        <taxon>Alveolata</taxon>
        <taxon>Dinophyceae</taxon>
        <taxon>Suessiales</taxon>
        <taxon>Suessiaceae</taxon>
        <taxon>Polarella</taxon>
    </lineage>
</organism>
<dbReference type="AlphaFoldDB" id="A0A813F0T3"/>
<protein>
    <submittedName>
        <fullName evidence="1">Uncharacterized protein</fullName>
    </submittedName>
</protein>
<evidence type="ECO:0000313" key="1">
    <source>
        <dbReference type="EMBL" id="CAE8603698.1"/>
    </source>
</evidence>
<evidence type="ECO:0000313" key="2">
    <source>
        <dbReference type="EMBL" id="CAE8604769.1"/>
    </source>
</evidence>